<keyword evidence="1" id="KW-0812">Transmembrane</keyword>
<keyword evidence="1" id="KW-1133">Transmembrane helix</keyword>
<comment type="caution">
    <text evidence="2">The sequence shown here is derived from an EMBL/GenBank/DDBJ whole genome shotgun (WGS) entry which is preliminary data.</text>
</comment>
<proteinExistence type="predicted"/>
<evidence type="ECO:0000256" key="1">
    <source>
        <dbReference type="SAM" id="Phobius"/>
    </source>
</evidence>
<reference evidence="3" key="1">
    <citation type="journal article" date="2019" name="Int. J. Syst. Evol. Microbiol.">
        <title>The Global Catalogue of Microorganisms (GCM) 10K type strain sequencing project: providing services to taxonomists for standard genome sequencing and annotation.</title>
        <authorList>
            <consortium name="The Broad Institute Genomics Platform"/>
            <consortium name="The Broad Institute Genome Sequencing Center for Infectious Disease"/>
            <person name="Wu L."/>
            <person name="Ma J."/>
        </authorList>
    </citation>
    <scope>NUCLEOTIDE SEQUENCE [LARGE SCALE GENOMIC DNA]</scope>
    <source>
        <strain evidence="3">JCM 17906</strain>
    </source>
</reference>
<dbReference type="Proteomes" id="UP001501598">
    <property type="component" value="Unassembled WGS sequence"/>
</dbReference>
<accession>A0ABP8RQR2</accession>
<feature type="transmembrane region" description="Helical" evidence="1">
    <location>
        <begin position="74"/>
        <end position="94"/>
    </location>
</feature>
<dbReference type="EMBL" id="BAABGT010000029">
    <property type="protein sequence ID" value="GAA4544869.1"/>
    <property type="molecule type" value="Genomic_DNA"/>
</dbReference>
<evidence type="ECO:0000313" key="3">
    <source>
        <dbReference type="Proteomes" id="UP001501598"/>
    </source>
</evidence>
<name>A0ABP8RQR2_9PSEU</name>
<keyword evidence="3" id="KW-1185">Reference proteome</keyword>
<dbReference type="RefSeq" id="WP_345416003.1">
    <property type="nucleotide sequence ID" value="NZ_BAABGT010000029.1"/>
</dbReference>
<organism evidence="2 3">
    <name type="scientific">Pseudonocardia xishanensis</name>
    <dbReference type="NCBI Taxonomy" id="630995"/>
    <lineage>
        <taxon>Bacteria</taxon>
        <taxon>Bacillati</taxon>
        <taxon>Actinomycetota</taxon>
        <taxon>Actinomycetes</taxon>
        <taxon>Pseudonocardiales</taxon>
        <taxon>Pseudonocardiaceae</taxon>
        <taxon>Pseudonocardia</taxon>
    </lineage>
</organism>
<evidence type="ECO:0000313" key="2">
    <source>
        <dbReference type="EMBL" id="GAA4544869.1"/>
    </source>
</evidence>
<gene>
    <name evidence="2" type="ORF">GCM10023175_23760</name>
</gene>
<feature type="transmembrane region" description="Helical" evidence="1">
    <location>
        <begin position="7"/>
        <end position="28"/>
    </location>
</feature>
<protein>
    <recommendedName>
        <fullName evidence="4">Superfamily IV 4 TMS phage holin</fullName>
    </recommendedName>
</protein>
<sequence length="131" mass="13922">MVDQRVAAVVLDLLVAVVVLNLFAQYLPQVITESFSVSLLTAALLTGILAVVVLAKDRVKARFTAAETPLGKVVAGVGLWAVAFGSKFLVLEAVDLVFSDRVSLGGFFSVSLLIVVLLLGRAGARWLLRAR</sequence>
<evidence type="ECO:0008006" key="4">
    <source>
        <dbReference type="Google" id="ProtNLM"/>
    </source>
</evidence>
<feature type="transmembrane region" description="Helical" evidence="1">
    <location>
        <begin position="34"/>
        <end position="54"/>
    </location>
</feature>
<keyword evidence="1" id="KW-0472">Membrane</keyword>
<feature type="transmembrane region" description="Helical" evidence="1">
    <location>
        <begin position="106"/>
        <end position="128"/>
    </location>
</feature>